<dbReference type="RefSeq" id="WP_146925798.1">
    <property type="nucleotide sequence ID" value="NZ_BJUB01000002.1"/>
</dbReference>
<reference evidence="2 3" key="1">
    <citation type="submission" date="2019-07" db="EMBL/GenBank/DDBJ databases">
        <title>Whole genome shotgun sequence of Cellulomonas xylanilytica NBRC 101102.</title>
        <authorList>
            <person name="Hosoyama A."/>
            <person name="Uohara A."/>
            <person name="Ohji S."/>
            <person name="Ichikawa N."/>
        </authorList>
    </citation>
    <scope>NUCLEOTIDE SEQUENCE [LARGE SCALE GENOMIC DNA]</scope>
    <source>
        <strain evidence="2 3">NBRC 101102</strain>
    </source>
</reference>
<dbReference type="Pfam" id="PF01636">
    <property type="entry name" value="APH"/>
    <property type="match status" value="1"/>
</dbReference>
<dbReference type="Gene3D" id="3.90.1200.10">
    <property type="match status" value="1"/>
</dbReference>
<dbReference type="Proteomes" id="UP000321118">
    <property type="component" value="Unassembled WGS sequence"/>
</dbReference>
<proteinExistence type="predicted"/>
<dbReference type="SUPFAM" id="SSF56112">
    <property type="entry name" value="Protein kinase-like (PK-like)"/>
    <property type="match status" value="1"/>
</dbReference>
<gene>
    <name evidence="2" type="ORF">CXY01_08320</name>
</gene>
<keyword evidence="3" id="KW-1185">Reference proteome</keyword>
<organism evidence="2 3">
    <name type="scientific">Cellulomonas xylanilytica</name>
    <dbReference type="NCBI Taxonomy" id="233583"/>
    <lineage>
        <taxon>Bacteria</taxon>
        <taxon>Bacillati</taxon>
        <taxon>Actinomycetota</taxon>
        <taxon>Actinomycetes</taxon>
        <taxon>Micrococcales</taxon>
        <taxon>Cellulomonadaceae</taxon>
        <taxon>Cellulomonas</taxon>
    </lineage>
</organism>
<dbReference type="EMBL" id="BJUB01000002">
    <property type="protein sequence ID" value="GEK20312.1"/>
    <property type="molecule type" value="Genomic_DNA"/>
</dbReference>
<dbReference type="AlphaFoldDB" id="A0A510V069"/>
<dbReference type="OrthoDB" id="4030632at2"/>
<dbReference type="InterPro" id="IPR002575">
    <property type="entry name" value="Aminoglycoside_PTrfase"/>
</dbReference>
<dbReference type="InterPro" id="IPR011009">
    <property type="entry name" value="Kinase-like_dom_sf"/>
</dbReference>
<protein>
    <recommendedName>
        <fullName evidence="1">Aminoglycoside phosphotransferase domain-containing protein</fullName>
    </recommendedName>
</protein>
<evidence type="ECO:0000313" key="3">
    <source>
        <dbReference type="Proteomes" id="UP000321118"/>
    </source>
</evidence>
<accession>A0A510V069</accession>
<evidence type="ECO:0000259" key="1">
    <source>
        <dbReference type="Pfam" id="PF01636"/>
    </source>
</evidence>
<comment type="caution">
    <text evidence="2">The sequence shown here is derived from an EMBL/GenBank/DDBJ whole genome shotgun (WGS) entry which is preliminary data.</text>
</comment>
<sequence length="324" mass="33900">MLPLSEIARVGATVDASWRSPVADEVAAAWGIAPGEARWLRSSATHVFVVPADVDARGALFVRFVPASLRTVRDLAAPARLLAAWSVHGCTVAPVPSTAGRLVETVPTALGPVHATVVRAAPGEEVTLDDLTPPLAQSWGASLARLHRDAPALAAADEPPPLDLAVLGDDPVLHAAAHAVLDDASLLGSPRGTLHGDLELDNLRWADGRPVAFDADEARTGPFVQDVAAAVRDLLGDTPGSVEHPELLADFIAGYREVRPLSDADVSALELHSAAVAVRLLVSIAHVAADPAPDEAPWSADLRASVVEHRRRLRARVLAATVGR</sequence>
<feature type="domain" description="Aminoglycoside phosphotransferase" evidence="1">
    <location>
        <begin position="56"/>
        <end position="261"/>
    </location>
</feature>
<name>A0A510V069_9CELL</name>
<evidence type="ECO:0000313" key="2">
    <source>
        <dbReference type="EMBL" id="GEK20312.1"/>
    </source>
</evidence>